<feature type="transmembrane region" description="Helical" evidence="7">
    <location>
        <begin position="63"/>
        <end position="81"/>
    </location>
</feature>
<dbReference type="SUPFAM" id="SSF161098">
    <property type="entry name" value="MetI-like"/>
    <property type="match status" value="1"/>
</dbReference>
<dbReference type="EMBL" id="BDQX01000230">
    <property type="protein sequence ID" value="GBG09430.1"/>
    <property type="molecule type" value="Genomic_DNA"/>
</dbReference>
<dbReference type="AlphaFoldDB" id="A0A2R5ERX6"/>
<comment type="similarity">
    <text evidence="7">Belongs to the binding-protein-dependent transport system permease family.</text>
</comment>
<evidence type="ECO:0000259" key="8">
    <source>
        <dbReference type="PROSITE" id="PS50928"/>
    </source>
</evidence>
<evidence type="ECO:0000256" key="2">
    <source>
        <dbReference type="ARBA" id="ARBA00022448"/>
    </source>
</evidence>
<evidence type="ECO:0000313" key="9">
    <source>
        <dbReference type="EMBL" id="GBG09430.1"/>
    </source>
</evidence>
<dbReference type="InterPro" id="IPR035906">
    <property type="entry name" value="MetI-like_sf"/>
</dbReference>
<keyword evidence="3" id="KW-1003">Cell membrane</keyword>
<evidence type="ECO:0000256" key="3">
    <source>
        <dbReference type="ARBA" id="ARBA00022475"/>
    </source>
</evidence>
<dbReference type="InterPro" id="IPR000515">
    <property type="entry name" value="MetI-like"/>
</dbReference>
<proteinExistence type="inferred from homology"/>
<organism evidence="9 10">
    <name type="scientific">Paenibacillus agaridevorans</name>
    <dbReference type="NCBI Taxonomy" id="171404"/>
    <lineage>
        <taxon>Bacteria</taxon>
        <taxon>Bacillati</taxon>
        <taxon>Bacillota</taxon>
        <taxon>Bacilli</taxon>
        <taxon>Bacillales</taxon>
        <taxon>Paenibacillaceae</taxon>
        <taxon>Paenibacillus</taxon>
    </lineage>
</organism>
<dbReference type="PROSITE" id="PS50928">
    <property type="entry name" value="ABC_TM1"/>
    <property type="match status" value="1"/>
</dbReference>
<dbReference type="CDD" id="cd06261">
    <property type="entry name" value="TM_PBP2"/>
    <property type="match status" value="1"/>
</dbReference>
<gene>
    <name evidence="9" type="ORF">PAT3040_04076</name>
</gene>
<reference evidence="9 10" key="1">
    <citation type="submission" date="2017-08" db="EMBL/GenBank/DDBJ databases">
        <title>Substantial Increase in Enzyme Production by Combined Drug-Resistance Mutations in Paenibacillus agaridevorans.</title>
        <authorList>
            <person name="Tanaka Y."/>
            <person name="Funane K."/>
            <person name="Hosaka T."/>
            <person name="Shiwa Y."/>
            <person name="Fujita N."/>
            <person name="Miyazaki T."/>
            <person name="Yoshikawa H."/>
            <person name="Murakami K."/>
            <person name="Kasahara K."/>
            <person name="Inaoka T."/>
            <person name="Hiraga Y."/>
            <person name="Ochi K."/>
        </authorList>
    </citation>
    <scope>NUCLEOTIDE SEQUENCE [LARGE SCALE GENOMIC DNA]</scope>
    <source>
        <strain evidence="9 10">T-3040</strain>
    </source>
</reference>
<evidence type="ECO:0000256" key="4">
    <source>
        <dbReference type="ARBA" id="ARBA00022692"/>
    </source>
</evidence>
<keyword evidence="10" id="KW-1185">Reference proteome</keyword>
<name>A0A2R5ERX6_9BACL</name>
<feature type="transmembrane region" description="Helical" evidence="7">
    <location>
        <begin position="166"/>
        <end position="191"/>
    </location>
</feature>
<evidence type="ECO:0000313" key="10">
    <source>
        <dbReference type="Proteomes" id="UP000245202"/>
    </source>
</evidence>
<dbReference type="PANTHER" id="PTHR43744">
    <property type="entry name" value="ABC TRANSPORTER PERMEASE PROTEIN MG189-RELATED-RELATED"/>
    <property type="match status" value="1"/>
</dbReference>
<evidence type="ECO:0000256" key="6">
    <source>
        <dbReference type="ARBA" id="ARBA00023136"/>
    </source>
</evidence>
<evidence type="ECO:0000256" key="1">
    <source>
        <dbReference type="ARBA" id="ARBA00004651"/>
    </source>
</evidence>
<dbReference type="Pfam" id="PF00528">
    <property type="entry name" value="BPD_transp_1"/>
    <property type="match status" value="1"/>
</dbReference>
<dbReference type="Proteomes" id="UP000245202">
    <property type="component" value="Unassembled WGS sequence"/>
</dbReference>
<keyword evidence="6 7" id="KW-0472">Membrane</keyword>
<feature type="transmembrane region" description="Helical" evidence="7">
    <location>
        <begin position="241"/>
        <end position="258"/>
    </location>
</feature>
<evidence type="ECO:0000256" key="5">
    <source>
        <dbReference type="ARBA" id="ARBA00022989"/>
    </source>
</evidence>
<feature type="domain" description="ABC transmembrane type-1" evidence="8">
    <location>
        <begin position="56"/>
        <end position="258"/>
    </location>
</feature>
<feature type="transmembrane region" description="Helical" evidence="7">
    <location>
        <begin position="93"/>
        <end position="112"/>
    </location>
</feature>
<feature type="transmembrane region" description="Helical" evidence="7">
    <location>
        <begin position="124"/>
        <end position="145"/>
    </location>
</feature>
<dbReference type="PANTHER" id="PTHR43744:SF9">
    <property type="entry name" value="POLYGALACTURONAN_RHAMNOGALACTURONAN TRANSPORT SYSTEM PERMEASE PROTEIN YTCP"/>
    <property type="match status" value="1"/>
</dbReference>
<protein>
    <submittedName>
        <fullName evidence="9">ABC transporter permease</fullName>
    </submittedName>
</protein>
<keyword evidence="5 7" id="KW-1133">Transmembrane helix</keyword>
<comment type="caution">
    <text evidence="9">The sequence shown here is derived from an EMBL/GenBank/DDBJ whole genome shotgun (WGS) entry which is preliminary data.</text>
</comment>
<dbReference type="Gene3D" id="1.10.3720.10">
    <property type="entry name" value="MetI-like"/>
    <property type="match status" value="1"/>
</dbReference>
<accession>A0A2R5ERX6</accession>
<dbReference type="GO" id="GO:0005886">
    <property type="term" value="C:plasma membrane"/>
    <property type="evidence" value="ECO:0007669"/>
    <property type="project" value="UniProtKB-SubCell"/>
</dbReference>
<evidence type="ECO:0000256" key="7">
    <source>
        <dbReference type="RuleBase" id="RU363032"/>
    </source>
</evidence>
<keyword evidence="2 7" id="KW-0813">Transport</keyword>
<sequence length="273" mass="30684">MIALSLFCLLPFIHIWAISFSDSAAVNGGLVKLWPVDFNLDAYSYILGDSKFGSAFWISLQRTVLGTLINVLLCVLVAYPLSKESTHFPARSVYVWYFMLTMLIGGGLVPNYMAIKAYGLIDSLWALILPGAVSVYFIVLMLNFFRGLPRELEESAFVDGAGHWTILFKIYMPLSLPSIATISLFAMVGHWNAWFDGLLYLNRPENYPLQTFLQTIITQPDMSKLHDVSQMMNVTTRNVKTAQIFVGMLPILLVYPFLQRFFIKGIVVGSVKG</sequence>
<comment type="subcellular location">
    <subcellularLocation>
        <location evidence="1 7">Cell membrane</location>
        <topology evidence="1 7">Multi-pass membrane protein</topology>
    </subcellularLocation>
</comment>
<keyword evidence="4 7" id="KW-0812">Transmembrane</keyword>
<dbReference type="GO" id="GO:0055085">
    <property type="term" value="P:transmembrane transport"/>
    <property type="evidence" value="ECO:0007669"/>
    <property type="project" value="InterPro"/>
</dbReference>